<gene>
    <name evidence="1" type="ORF">RJ640_008143</name>
</gene>
<dbReference type="PANTHER" id="PTHR33090">
    <property type="entry name" value="DUF3774 DOMAIN PROTEIN-RELATED"/>
    <property type="match status" value="1"/>
</dbReference>
<evidence type="ECO:0000313" key="1">
    <source>
        <dbReference type="EMBL" id="KAK2985927.1"/>
    </source>
</evidence>
<proteinExistence type="predicted"/>
<dbReference type="Proteomes" id="UP001187471">
    <property type="component" value="Unassembled WGS sequence"/>
</dbReference>
<organism evidence="1 2">
    <name type="scientific">Escallonia rubra</name>
    <dbReference type="NCBI Taxonomy" id="112253"/>
    <lineage>
        <taxon>Eukaryota</taxon>
        <taxon>Viridiplantae</taxon>
        <taxon>Streptophyta</taxon>
        <taxon>Embryophyta</taxon>
        <taxon>Tracheophyta</taxon>
        <taxon>Spermatophyta</taxon>
        <taxon>Magnoliopsida</taxon>
        <taxon>eudicotyledons</taxon>
        <taxon>Gunneridae</taxon>
        <taxon>Pentapetalae</taxon>
        <taxon>asterids</taxon>
        <taxon>campanulids</taxon>
        <taxon>Escalloniales</taxon>
        <taxon>Escalloniaceae</taxon>
        <taxon>Escallonia</taxon>
    </lineage>
</organism>
<comment type="caution">
    <text evidence="1">The sequence shown here is derived from an EMBL/GenBank/DDBJ whole genome shotgun (WGS) entry which is preliminary data.</text>
</comment>
<dbReference type="Pfam" id="PF12609">
    <property type="entry name" value="DUF3774"/>
    <property type="match status" value="1"/>
</dbReference>
<protein>
    <submittedName>
        <fullName evidence="1">Uncharacterized protein</fullName>
    </submittedName>
</protein>
<accession>A0AA88RBT7</accession>
<evidence type="ECO:0000313" key="2">
    <source>
        <dbReference type="Proteomes" id="UP001187471"/>
    </source>
</evidence>
<dbReference type="InterPro" id="IPR022251">
    <property type="entry name" value="DUF3774_wound-induced"/>
</dbReference>
<sequence length="97" mass="10317">MSYLSRAWVAASVSVVNGHTDPGHKCKSGLRSLHHGKMRFSSTSSPAGAGVDPADFRPLSSVLGSDVTGVVANGEDRRKQADDSLRQVMYLNCWGPS</sequence>
<name>A0AA88RBT7_9ASTE</name>
<reference evidence="1" key="1">
    <citation type="submission" date="2022-12" db="EMBL/GenBank/DDBJ databases">
        <title>Draft genome assemblies for two species of Escallonia (Escalloniales).</title>
        <authorList>
            <person name="Chanderbali A."/>
            <person name="Dervinis C."/>
            <person name="Anghel I."/>
            <person name="Soltis D."/>
            <person name="Soltis P."/>
            <person name="Zapata F."/>
        </authorList>
    </citation>
    <scope>NUCLEOTIDE SEQUENCE</scope>
    <source>
        <strain evidence="1">UCBG92.1500</strain>
        <tissue evidence="1">Leaf</tissue>
    </source>
</reference>
<keyword evidence="2" id="KW-1185">Reference proteome</keyword>
<dbReference type="EMBL" id="JAVXUO010001110">
    <property type="protein sequence ID" value="KAK2985927.1"/>
    <property type="molecule type" value="Genomic_DNA"/>
</dbReference>
<dbReference type="AlphaFoldDB" id="A0AA88RBT7"/>